<reference evidence="3" key="1">
    <citation type="submission" date="2023-01" db="EMBL/GenBank/DDBJ databases">
        <title>Whole genome sequence of Paucibacter sp. S2-9 isolated from pond sediment.</title>
        <authorList>
            <person name="Jung J.Y."/>
        </authorList>
    </citation>
    <scope>NUCLEOTIDE SEQUENCE</scope>
    <source>
        <strain evidence="3">S2-9</strain>
    </source>
</reference>
<evidence type="ECO:0000313" key="4">
    <source>
        <dbReference type="Proteomes" id="UP001177769"/>
    </source>
</evidence>
<proteinExistence type="predicted"/>
<feature type="domain" description="MobA-like NTP transferase" evidence="2">
    <location>
        <begin position="2"/>
        <end position="155"/>
    </location>
</feature>
<dbReference type="Proteomes" id="UP001177769">
    <property type="component" value="Chromosome"/>
</dbReference>
<dbReference type="SUPFAM" id="SSF53448">
    <property type="entry name" value="Nucleotide-diphospho-sugar transferases"/>
    <property type="match status" value="1"/>
</dbReference>
<dbReference type="KEGG" id="pais:PFX98_19290"/>
<dbReference type="PANTHER" id="PTHR43777">
    <property type="entry name" value="MOLYBDENUM COFACTOR CYTIDYLYLTRANSFERASE"/>
    <property type="match status" value="1"/>
</dbReference>
<organism evidence="3 4">
    <name type="scientific">Paucibacter sediminis</name>
    <dbReference type="NCBI Taxonomy" id="3019553"/>
    <lineage>
        <taxon>Bacteria</taxon>
        <taxon>Pseudomonadati</taxon>
        <taxon>Pseudomonadota</taxon>
        <taxon>Betaproteobacteria</taxon>
        <taxon>Burkholderiales</taxon>
        <taxon>Sphaerotilaceae</taxon>
        <taxon>Roseateles</taxon>
    </lineage>
</organism>
<sequence length="192" mass="20179">MRFRGAGHKLEQSLGDETVLARTIGQAIASGMRVVVVTTAALEPSVKRMVAAREVVLVPELNARGQPNPLGMGFSIAAGVSATGDADGWLIVPGDMPMLRASSMVAVAQALEQYPVAYAQYRGQRGHPVGFSAELYSELVGLQGDEGARRLVARYPAQAVDLDDPGVLLDVDTDEDLARVRAHAASQPTGAS</sequence>
<accession>A0AA95SM53</accession>
<dbReference type="AlphaFoldDB" id="A0AA95SM53"/>
<protein>
    <submittedName>
        <fullName evidence="3">Nucleotidyltransferase family protein</fullName>
    </submittedName>
</protein>
<dbReference type="InterPro" id="IPR025877">
    <property type="entry name" value="MobA-like_NTP_Trfase"/>
</dbReference>
<keyword evidence="1" id="KW-0460">Magnesium</keyword>
<gene>
    <name evidence="3" type="ORF">PFX98_19290</name>
</gene>
<dbReference type="RefSeq" id="WP_285232110.1">
    <property type="nucleotide sequence ID" value="NZ_CP116346.1"/>
</dbReference>
<dbReference type="CDD" id="cd04182">
    <property type="entry name" value="GT_2_like_f"/>
    <property type="match status" value="1"/>
</dbReference>
<name>A0AA95SM53_9BURK</name>
<dbReference type="InterPro" id="IPR029044">
    <property type="entry name" value="Nucleotide-diphossugar_trans"/>
</dbReference>
<keyword evidence="4" id="KW-1185">Reference proteome</keyword>
<evidence type="ECO:0000313" key="3">
    <source>
        <dbReference type="EMBL" id="WIT11032.1"/>
    </source>
</evidence>
<dbReference type="Pfam" id="PF12804">
    <property type="entry name" value="NTP_transf_3"/>
    <property type="match status" value="1"/>
</dbReference>
<dbReference type="Gene3D" id="3.90.550.10">
    <property type="entry name" value="Spore Coat Polysaccharide Biosynthesis Protein SpsA, Chain A"/>
    <property type="match status" value="1"/>
</dbReference>
<dbReference type="PANTHER" id="PTHR43777:SF1">
    <property type="entry name" value="MOLYBDENUM COFACTOR CYTIDYLYLTRANSFERASE"/>
    <property type="match status" value="1"/>
</dbReference>
<evidence type="ECO:0000259" key="2">
    <source>
        <dbReference type="Pfam" id="PF12804"/>
    </source>
</evidence>
<dbReference type="EMBL" id="CP116346">
    <property type="protein sequence ID" value="WIT11032.1"/>
    <property type="molecule type" value="Genomic_DNA"/>
</dbReference>
<evidence type="ECO:0000256" key="1">
    <source>
        <dbReference type="ARBA" id="ARBA00022842"/>
    </source>
</evidence>
<dbReference type="GO" id="GO:0016779">
    <property type="term" value="F:nucleotidyltransferase activity"/>
    <property type="evidence" value="ECO:0007669"/>
    <property type="project" value="UniProtKB-ARBA"/>
</dbReference>